<keyword evidence="2" id="KW-0812">Transmembrane</keyword>
<dbReference type="AlphaFoldDB" id="A0A6A6ABC5"/>
<feature type="compositionally biased region" description="Basic and acidic residues" evidence="1">
    <location>
        <begin position="605"/>
        <end position="619"/>
    </location>
</feature>
<dbReference type="GO" id="GO:0004497">
    <property type="term" value="F:monooxygenase activity"/>
    <property type="evidence" value="ECO:0007669"/>
    <property type="project" value="InterPro"/>
</dbReference>
<sequence length="661" mass="73598">MASLKWLFLGVYASNRVLRMLFLPIWYLLLLSPFLFVVTYYSRLGRQLASLIPQDFSVFDLLPQVVLSVVFVLLPTRLLSGSGEITKSKDGGKRRVQSLPYWIPGAQHLGSIISGAEDWMIGVRESSVTNIIAYKAAGSKHNVTFSTSFLDQVYKNWENLTEAESSRWAVLRNAFRMPKSVEKQYFELQPTIEKTIKREMFEDHKMESFVTASLKLLSGSLPDMITFNSSIVDQMQWERVSTVELTDGTSEAECDFFALINDFCCNTILPPVTGSQFTESYALLASDLASFNALYYALALGLPRFSPVRGLPAAALAKRRLLSNFSNFFSELSSPPVRRVIDDDESVSGEEMDADDDTLLTALNELFKKHELPIVARAAVALQLVHGIVADVVPLVLWTLLHIYSLSGSPEGQKEDATPLERIKKETKDWAEAVQPPSIHPLFPAPPEMSFASTSQAISEESFPYLRSCVSEARRFYGSSASTYRVTKPVTLEEQSIVPGEREEIELDVDSYVDIGLSTGLINTSPVNFVSPDTFRPDRFINTPPSSSIVSPTDMSASYKTALVIAIVAGITQLWEITPAPKKSFFEKLQEAGQEAQAGAAAMSGEEKPTPSETKKDETPGVWEIPKADDGSSMKVPRGEIKVRIRRREDLPKQKVLRRDR</sequence>
<proteinExistence type="predicted"/>
<evidence type="ECO:0000313" key="3">
    <source>
        <dbReference type="EMBL" id="KAF2128523.1"/>
    </source>
</evidence>
<organism evidence="3 4">
    <name type="scientific">Dothidotthia symphoricarpi CBS 119687</name>
    <dbReference type="NCBI Taxonomy" id="1392245"/>
    <lineage>
        <taxon>Eukaryota</taxon>
        <taxon>Fungi</taxon>
        <taxon>Dikarya</taxon>
        <taxon>Ascomycota</taxon>
        <taxon>Pezizomycotina</taxon>
        <taxon>Dothideomycetes</taxon>
        <taxon>Pleosporomycetidae</taxon>
        <taxon>Pleosporales</taxon>
        <taxon>Dothidotthiaceae</taxon>
        <taxon>Dothidotthia</taxon>
    </lineage>
</organism>
<dbReference type="GO" id="GO:0016705">
    <property type="term" value="F:oxidoreductase activity, acting on paired donors, with incorporation or reduction of molecular oxygen"/>
    <property type="evidence" value="ECO:0007669"/>
    <property type="project" value="InterPro"/>
</dbReference>
<dbReference type="PANTHER" id="PTHR24306">
    <property type="match status" value="1"/>
</dbReference>
<accession>A0A6A6ABC5</accession>
<dbReference type="GO" id="GO:0020037">
    <property type="term" value="F:heme binding"/>
    <property type="evidence" value="ECO:0007669"/>
    <property type="project" value="InterPro"/>
</dbReference>
<feature type="region of interest" description="Disordered" evidence="1">
    <location>
        <begin position="591"/>
        <end position="661"/>
    </location>
</feature>
<gene>
    <name evidence="3" type="ORF">P153DRAFT_292683</name>
</gene>
<feature type="compositionally biased region" description="Low complexity" evidence="1">
    <location>
        <begin position="591"/>
        <end position="602"/>
    </location>
</feature>
<dbReference type="SUPFAM" id="SSF48264">
    <property type="entry name" value="Cytochrome P450"/>
    <property type="match status" value="1"/>
</dbReference>
<dbReference type="OrthoDB" id="3366823at2759"/>
<evidence type="ECO:0008006" key="5">
    <source>
        <dbReference type="Google" id="ProtNLM"/>
    </source>
</evidence>
<dbReference type="GeneID" id="54404280"/>
<dbReference type="PANTHER" id="PTHR24306:SF7">
    <property type="entry name" value="AHBB"/>
    <property type="match status" value="1"/>
</dbReference>
<dbReference type="InterPro" id="IPR036396">
    <property type="entry name" value="Cyt_P450_sf"/>
</dbReference>
<dbReference type="GO" id="GO:0005506">
    <property type="term" value="F:iron ion binding"/>
    <property type="evidence" value="ECO:0007669"/>
    <property type="project" value="InterPro"/>
</dbReference>
<evidence type="ECO:0000313" key="4">
    <source>
        <dbReference type="Proteomes" id="UP000799771"/>
    </source>
</evidence>
<feature type="transmembrane region" description="Helical" evidence="2">
    <location>
        <begin position="21"/>
        <end position="41"/>
    </location>
</feature>
<dbReference type="Proteomes" id="UP000799771">
    <property type="component" value="Unassembled WGS sequence"/>
</dbReference>
<protein>
    <recommendedName>
        <fullName evidence="5">Cytochrome P450</fullName>
    </recommendedName>
</protein>
<evidence type="ECO:0000256" key="1">
    <source>
        <dbReference type="SAM" id="MobiDB-lite"/>
    </source>
</evidence>
<dbReference type="RefSeq" id="XP_033522912.1">
    <property type="nucleotide sequence ID" value="XM_033663848.1"/>
</dbReference>
<dbReference type="Gene3D" id="1.10.630.10">
    <property type="entry name" value="Cytochrome P450"/>
    <property type="match status" value="1"/>
</dbReference>
<feature type="compositionally biased region" description="Basic and acidic residues" evidence="1">
    <location>
        <begin position="626"/>
        <end position="661"/>
    </location>
</feature>
<keyword evidence="2" id="KW-0472">Membrane</keyword>
<keyword evidence="4" id="KW-1185">Reference proteome</keyword>
<keyword evidence="2" id="KW-1133">Transmembrane helix</keyword>
<reference evidence="3" key="1">
    <citation type="journal article" date="2020" name="Stud. Mycol.">
        <title>101 Dothideomycetes genomes: a test case for predicting lifestyles and emergence of pathogens.</title>
        <authorList>
            <person name="Haridas S."/>
            <person name="Albert R."/>
            <person name="Binder M."/>
            <person name="Bloem J."/>
            <person name="Labutti K."/>
            <person name="Salamov A."/>
            <person name="Andreopoulos B."/>
            <person name="Baker S."/>
            <person name="Barry K."/>
            <person name="Bills G."/>
            <person name="Bluhm B."/>
            <person name="Cannon C."/>
            <person name="Castanera R."/>
            <person name="Culley D."/>
            <person name="Daum C."/>
            <person name="Ezra D."/>
            <person name="Gonzalez J."/>
            <person name="Henrissat B."/>
            <person name="Kuo A."/>
            <person name="Liang C."/>
            <person name="Lipzen A."/>
            <person name="Lutzoni F."/>
            <person name="Magnuson J."/>
            <person name="Mondo S."/>
            <person name="Nolan M."/>
            <person name="Ohm R."/>
            <person name="Pangilinan J."/>
            <person name="Park H.-J."/>
            <person name="Ramirez L."/>
            <person name="Alfaro M."/>
            <person name="Sun H."/>
            <person name="Tritt A."/>
            <person name="Yoshinaga Y."/>
            <person name="Zwiers L.-H."/>
            <person name="Turgeon B."/>
            <person name="Goodwin S."/>
            <person name="Spatafora J."/>
            <person name="Crous P."/>
            <person name="Grigoriev I."/>
        </authorList>
    </citation>
    <scope>NUCLEOTIDE SEQUENCE</scope>
    <source>
        <strain evidence="3">CBS 119687</strain>
    </source>
</reference>
<name>A0A6A6ABC5_9PLEO</name>
<evidence type="ECO:0000256" key="2">
    <source>
        <dbReference type="SAM" id="Phobius"/>
    </source>
</evidence>
<dbReference type="EMBL" id="ML977508">
    <property type="protein sequence ID" value="KAF2128523.1"/>
    <property type="molecule type" value="Genomic_DNA"/>
</dbReference>